<keyword evidence="2 7" id="KW-0808">Transferase</keyword>
<dbReference type="SUPFAM" id="SSF54211">
    <property type="entry name" value="Ribosomal protein S5 domain 2-like"/>
    <property type="match status" value="1"/>
</dbReference>
<keyword evidence="3 7" id="KW-0791">Threonine biosynthesis</keyword>
<dbReference type="NCBIfam" id="NF002288">
    <property type="entry name" value="PRK01212.1-4"/>
    <property type="match status" value="1"/>
</dbReference>
<evidence type="ECO:0000256" key="5">
    <source>
        <dbReference type="ARBA" id="ARBA00022777"/>
    </source>
</evidence>
<comment type="similarity">
    <text evidence="7">Belongs to the GHMP kinase family. Homoserine kinase subfamily.</text>
</comment>
<comment type="catalytic activity">
    <reaction evidence="7">
        <text>L-homoserine + ATP = O-phospho-L-homoserine + ADP + H(+)</text>
        <dbReference type="Rhea" id="RHEA:13985"/>
        <dbReference type="ChEBI" id="CHEBI:15378"/>
        <dbReference type="ChEBI" id="CHEBI:30616"/>
        <dbReference type="ChEBI" id="CHEBI:57476"/>
        <dbReference type="ChEBI" id="CHEBI:57590"/>
        <dbReference type="ChEBI" id="CHEBI:456216"/>
        <dbReference type="EC" id="2.7.1.39"/>
    </reaction>
</comment>
<proteinExistence type="inferred from homology"/>
<keyword evidence="12" id="KW-1185">Reference proteome</keyword>
<comment type="caution">
    <text evidence="11">The sequence shown here is derived from an EMBL/GenBank/DDBJ whole genome shotgun (WGS) entry which is preliminary data.</text>
</comment>
<dbReference type="HAMAP" id="MF_00384">
    <property type="entry name" value="Homoser_kinase"/>
    <property type="match status" value="1"/>
</dbReference>
<dbReference type="InterPro" id="IPR014721">
    <property type="entry name" value="Ribsml_uS5_D2-typ_fold_subgr"/>
</dbReference>
<evidence type="ECO:0000259" key="9">
    <source>
        <dbReference type="Pfam" id="PF00288"/>
    </source>
</evidence>
<dbReference type="Gene3D" id="3.30.230.10">
    <property type="match status" value="1"/>
</dbReference>
<comment type="caution">
    <text evidence="7">Lacks conserved residue(s) required for the propagation of feature annotation.</text>
</comment>
<keyword evidence="6 7" id="KW-0067">ATP-binding</keyword>
<dbReference type="InterPro" id="IPR013750">
    <property type="entry name" value="GHMP_kinase_C_dom"/>
</dbReference>
<dbReference type="GO" id="GO:0004413">
    <property type="term" value="F:homoserine kinase activity"/>
    <property type="evidence" value="ECO:0007669"/>
    <property type="project" value="UniProtKB-EC"/>
</dbReference>
<keyword evidence="5 7" id="KW-0418">Kinase</keyword>
<dbReference type="EC" id="2.7.1.39" evidence="7 8"/>
<evidence type="ECO:0000256" key="8">
    <source>
        <dbReference type="NCBIfam" id="TIGR00191"/>
    </source>
</evidence>
<evidence type="ECO:0000256" key="2">
    <source>
        <dbReference type="ARBA" id="ARBA00022679"/>
    </source>
</evidence>
<dbReference type="Proteomes" id="UP000681315">
    <property type="component" value="Unassembled WGS sequence"/>
</dbReference>
<reference evidence="11 12" key="1">
    <citation type="submission" date="2021-03" db="EMBL/GenBank/DDBJ databases">
        <title>Gelidibacter sp. nov., isolated from costal sediment.</title>
        <authorList>
            <person name="Lun K.-Y."/>
        </authorList>
    </citation>
    <scope>NUCLEOTIDE SEQUENCE [LARGE SCALE GENOMIC DNA]</scope>
    <source>
        <strain evidence="11 12">DF109</strain>
    </source>
</reference>
<gene>
    <name evidence="7" type="primary">thrB</name>
    <name evidence="11" type="ORF">J4051_07375</name>
</gene>
<evidence type="ECO:0000256" key="4">
    <source>
        <dbReference type="ARBA" id="ARBA00022741"/>
    </source>
</evidence>
<keyword evidence="4 7" id="KW-0547">Nucleotide-binding</keyword>
<protein>
    <recommendedName>
        <fullName evidence="7 8">Homoserine kinase</fullName>
        <shortName evidence="7">HK</shortName>
        <shortName evidence="7">HSK</shortName>
        <ecNumber evidence="7 8">2.7.1.39</ecNumber>
    </recommendedName>
</protein>
<dbReference type="NCBIfam" id="TIGR00191">
    <property type="entry name" value="thrB"/>
    <property type="match status" value="1"/>
</dbReference>
<evidence type="ECO:0000313" key="12">
    <source>
        <dbReference type="Proteomes" id="UP000681315"/>
    </source>
</evidence>
<dbReference type="InterPro" id="IPR000870">
    <property type="entry name" value="Homoserine_kinase"/>
</dbReference>
<dbReference type="Gene3D" id="3.30.70.890">
    <property type="entry name" value="GHMP kinase, C-terminal domain"/>
    <property type="match status" value="1"/>
</dbReference>
<accession>A0ABS3SQV4</accession>
<dbReference type="PANTHER" id="PTHR20861:SF1">
    <property type="entry name" value="HOMOSERINE KINASE"/>
    <property type="match status" value="1"/>
</dbReference>
<dbReference type="InterPro" id="IPR006204">
    <property type="entry name" value="GHMP_kinase_N_dom"/>
</dbReference>
<evidence type="ECO:0000259" key="10">
    <source>
        <dbReference type="Pfam" id="PF08544"/>
    </source>
</evidence>
<dbReference type="RefSeq" id="WP_208233229.1">
    <property type="nucleotide sequence ID" value="NZ_JAGEVG010000007.1"/>
</dbReference>
<dbReference type="Pfam" id="PF08544">
    <property type="entry name" value="GHMP_kinases_C"/>
    <property type="match status" value="1"/>
</dbReference>
<evidence type="ECO:0000256" key="7">
    <source>
        <dbReference type="HAMAP-Rule" id="MF_00384"/>
    </source>
</evidence>
<comment type="function">
    <text evidence="7">Catalyzes the ATP-dependent phosphorylation of L-homoserine to L-homoserine phosphate.</text>
</comment>
<feature type="domain" description="GHMP kinase C-terminal" evidence="10">
    <location>
        <begin position="210"/>
        <end position="287"/>
    </location>
</feature>
<evidence type="ECO:0000313" key="11">
    <source>
        <dbReference type="EMBL" id="MBO3098083.1"/>
    </source>
</evidence>
<dbReference type="InterPro" id="IPR036554">
    <property type="entry name" value="GHMP_kinase_C_sf"/>
</dbReference>
<dbReference type="PRINTS" id="PR00958">
    <property type="entry name" value="HOMSERKINASE"/>
</dbReference>
<dbReference type="InterPro" id="IPR020568">
    <property type="entry name" value="Ribosomal_Su5_D2-typ_SF"/>
</dbReference>
<sequence length="308" mass="33044">MNKKEIKIFSPATVANVSCGYDVLGFCLDTIGDEMVIRTTERKGIFITKIEGYDLPLDATKNVAGVSALAMIADAKPDFGFEIEIYKNIKPGSGIGSSSASASGSVFAINELLGRPYTKTQVTGFAMKGEALASGSEHADNLAPGIFGGFTLVKSISPLEVLQLPTPKDIYATIIHPQIEIKTSDARAILPKTFPLKDAITQWANLGSFVHALHTSDYELLKRSLMDVIVEPHRSQLIPHFAEVKLAALEHGALGASISGAGPAIFALSKGIENAENVEKAMREVYSKTAIAFETYVSKINTEGIREL</sequence>
<dbReference type="EMBL" id="JAGEVG010000007">
    <property type="protein sequence ID" value="MBO3098083.1"/>
    <property type="molecule type" value="Genomic_DNA"/>
</dbReference>
<dbReference type="SUPFAM" id="SSF55060">
    <property type="entry name" value="GHMP Kinase, C-terminal domain"/>
    <property type="match status" value="1"/>
</dbReference>
<keyword evidence="1 7" id="KW-0028">Amino-acid biosynthesis</keyword>
<comment type="pathway">
    <text evidence="7">Amino-acid biosynthesis; L-threonine biosynthesis; L-threonine from L-aspartate: step 4/5.</text>
</comment>
<organism evidence="11 12">
    <name type="scientific">Gelidibacter pelagius</name>
    <dbReference type="NCBI Taxonomy" id="2819985"/>
    <lineage>
        <taxon>Bacteria</taxon>
        <taxon>Pseudomonadati</taxon>
        <taxon>Bacteroidota</taxon>
        <taxon>Flavobacteriia</taxon>
        <taxon>Flavobacteriales</taxon>
        <taxon>Flavobacteriaceae</taxon>
        <taxon>Gelidibacter</taxon>
    </lineage>
</organism>
<dbReference type="PANTHER" id="PTHR20861">
    <property type="entry name" value="HOMOSERINE/4-DIPHOSPHOCYTIDYL-2-C-METHYL-D-ERYTHRITOL KINASE"/>
    <property type="match status" value="1"/>
</dbReference>
<keyword evidence="7" id="KW-0963">Cytoplasm</keyword>
<evidence type="ECO:0000256" key="3">
    <source>
        <dbReference type="ARBA" id="ARBA00022697"/>
    </source>
</evidence>
<comment type="subcellular location">
    <subcellularLocation>
        <location evidence="7">Cytoplasm</location>
    </subcellularLocation>
</comment>
<dbReference type="PIRSF" id="PIRSF000676">
    <property type="entry name" value="Homoser_kin"/>
    <property type="match status" value="1"/>
</dbReference>
<evidence type="ECO:0000256" key="1">
    <source>
        <dbReference type="ARBA" id="ARBA00022605"/>
    </source>
</evidence>
<evidence type="ECO:0000256" key="6">
    <source>
        <dbReference type="ARBA" id="ARBA00022840"/>
    </source>
</evidence>
<feature type="domain" description="GHMP kinase N-terminal" evidence="9">
    <location>
        <begin position="69"/>
        <end position="149"/>
    </location>
</feature>
<dbReference type="Pfam" id="PF00288">
    <property type="entry name" value="GHMP_kinases_N"/>
    <property type="match status" value="1"/>
</dbReference>
<name>A0ABS3SQV4_9FLAO</name>